<dbReference type="EMBL" id="SWFS01000466">
    <property type="protein sequence ID" value="KAA8902517.1"/>
    <property type="molecule type" value="Genomic_DNA"/>
</dbReference>
<evidence type="ECO:0000256" key="1">
    <source>
        <dbReference type="SAM" id="Phobius"/>
    </source>
</evidence>
<organism evidence="2 3">
    <name type="scientific">Trichomonascus ciferrii</name>
    <dbReference type="NCBI Taxonomy" id="44093"/>
    <lineage>
        <taxon>Eukaryota</taxon>
        <taxon>Fungi</taxon>
        <taxon>Dikarya</taxon>
        <taxon>Ascomycota</taxon>
        <taxon>Saccharomycotina</taxon>
        <taxon>Dipodascomycetes</taxon>
        <taxon>Dipodascales</taxon>
        <taxon>Trichomonascaceae</taxon>
        <taxon>Trichomonascus</taxon>
        <taxon>Trichomonascus ciferrii complex</taxon>
    </lineage>
</organism>
<keyword evidence="3" id="KW-1185">Reference proteome</keyword>
<reference evidence="2" key="1">
    <citation type="journal article" date="2019" name="G3 (Bethesda)">
        <title>Genome Assemblies of Two Rare Opportunistic Yeast Pathogens: Diutina rugosa (syn. Candida rugosa) and Trichomonascus ciferrii (syn. Candida ciferrii).</title>
        <authorList>
            <person name="Mixao V."/>
            <person name="Saus E."/>
            <person name="Hansen A.P."/>
            <person name="Lass-Florl C."/>
            <person name="Gabaldon T."/>
        </authorList>
    </citation>
    <scope>NUCLEOTIDE SEQUENCE</scope>
    <source>
        <strain evidence="2">CBS 4856</strain>
    </source>
</reference>
<dbReference type="InterPro" id="IPR014807">
    <property type="entry name" value="Coa1"/>
</dbReference>
<dbReference type="OrthoDB" id="2100652at2759"/>
<sequence length="167" mass="18751">MASSPRMKYDNPKATVDVELPDPLKEKRRVKYSTIVFSIAMVLSFVGIVKYEDANAPVVTSTLYTLRRSEKGREILGENIQFNSLMPWISGRLHSGRGVVDFSYTAVGDKSTATVHFNSRVDPELKKFVVLDWSLTTPDGVTTSLMDEAFLPFVPQNKEAPTSRQNY</sequence>
<dbReference type="PANTHER" id="PTHR28523">
    <property type="entry name" value="CYTOCHROME C OXIDASE ASSEMBLY FACTOR 1"/>
    <property type="match status" value="1"/>
</dbReference>
<evidence type="ECO:0000313" key="3">
    <source>
        <dbReference type="Proteomes" id="UP000761534"/>
    </source>
</evidence>
<dbReference type="GO" id="GO:0005743">
    <property type="term" value="C:mitochondrial inner membrane"/>
    <property type="evidence" value="ECO:0007669"/>
    <property type="project" value="TreeGrafter"/>
</dbReference>
<gene>
    <name evidence="2" type="ORF">TRICI_005878</name>
</gene>
<dbReference type="PANTHER" id="PTHR28523:SF1">
    <property type="entry name" value="CYTOCHROME C OXIDASE ASSEMBLY FACTOR 1"/>
    <property type="match status" value="1"/>
</dbReference>
<keyword evidence="1" id="KW-0472">Membrane</keyword>
<dbReference type="Pfam" id="PF08695">
    <property type="entry name" value="Coa1"/>
    <property type="match status" value="1"/>
</dbReference>
<dbReference type="Proteomes" id="UP000761534">
    <property type="component" value="Unassembled WGS sequence"/>
</dbReference>
<comment type="caution">
    <text evidence="2">The sequence shown here is derived from an EMBL/GenBank/DDBJ whole genome shotgun (WGS) entry which is preliminary data.</text>
</comment>
<protein>
    <submittedName>
        <fullName evidence="2">Uncharacterized protein</fullName>
    </submittedName>
</protein>
<name>A0A642UNM2_9ASCO</name>
<feature type="transmembrane region" description="Helical" evidence="1">
    <location>
        <begin position="32"/>
        <end position="51"/>
    </location>
</feature>
<dbReference type="VEuPathDB" id="FungiDB:TRICI_005878"/>
<dbReference type="AlphaFoldDB" id="A0A642UNM2"/>
<dbReference type="GO" id="GO:0033617">
    <property type="term" value="P:mitochondrial respiratory chain complex IV assembly"/>
    <property type="evidence" value="ECO:0007669"/>
    <property type="project" value="InterPro"/>
</dbReference>
<keyword evidence="1" id="KW-0812">Transmembrane</keyword>
<proteinExistence type="predicted"/>
<keyword evidence="1" id="KW-1133">Transmembrane helix</keyword>
<accession>A0A642UNM2</accession>
<dbReference type="InterPro" id="IPR042432">
    <property type="entry name" value="Coa1_fungi"/>
</dbReference>
<evidence type="ECO:0000313" key="2">
    <source>
        <dbReference type="EMBL" id="KAA8902517.1"/>
    </source>
</evidence>